<dbReference type="Proteomes" id="UP000309997">
    <property type="component" value="Unassembled WGS sequence"/>
</dbReference>
<accession>A0ACC4BIY2</accession>
<name>A0ACC4BIY2_POPAL</name>
<sequence length="538" mass="59486">MTALFTSRFHSAAAVTPISAALTSPLYSLPKEFGHDWFFHLVIVSEFHLTLVSEKIWTSYQMAQCIAHPLKRWASKSCLDKDLRPFDEQSVSFHDLESDQPTCTSTYNLSTPLPASSSAFTGIITGSKKGTAFSQDWIDRYLNRLKIMDFAEKMQRCHEYVEALEEERRKIQVFERELPLCLELVTQAIEACKRELSGTTEDHNMHGQSECSEQTSSEGPVLEEFIPIKRTHSSDDDENDNNHDDDDDHQEQQSQNKNKRNKSTSSISNNDHKKKSDWLRSVQLWNQSPDPPQKQDLPRKAVVTEVKRNGAGGAFQPFHREKSVGKSGNQAISKAPPSVPASATSSIAGAVTGGTGGGGNKKEDKEEGNKRKQRRCWSPELHRRFLHALQQLGGAHAATPKQIRDLMKVDGLTNDEVKSHLQKYRLHTRRPSSTVHNNSSQQAPQFVVVGGIWVPPTEYAAVAATTTAGETSTISAANGIYAPLAAPPPAVPQNRQHTQPEHLQSEGRGSHGERGAHSNNSPATSSSTHTTTTSSPVF</sequence>
<reference evidence="1 2" key="1">
    <citation type="journal article" date="2024" name="Plant Biotechnol. J.">
        <title>Genome and CRISPR/Cas9 system of a widespread forest tree (Populus alba) in the world.</title>
        <authorList>
            <person name="Liu Y.J."/>
            <person name="Jiang P.F."/>
            <person name="Han X.M."/>
            <person name="Li X.Y."/>
            <person name="Wang H.M."/>
            <person name="Wang Y.J."/>
            <person name="Wang X.X."/>
            <person name="Zeng Q.Y."/>
        </authorList>
    </citation>
    <scope>NUCLEOTIDE SEQUENCE [LARGE SCALE GENOMIC DNA]</scope>
    <source>
        <strain evidence="2">cv. PAL-ZL1</strain>
    </source>
</reference>
<evidence type="ECO:0000313" key="1">
    <source>
        <dbReference type="EMBL" id="KAL3578532.1"/>
    </source>
</evidence>
<gene>
    <name evidence="1" type="ORF">D5086_020036</name>
</gene>
<comment type="caution">
    <text evidence="1">The sequence shown here is derived from an EMBL/GenBank/DDBJ whole genome shotgun (WGS) entry which is preliminary data.</text>
</comment>
<keyword evidence="2" id="KW-1185">Reference proteome</keyword>
<dbReference type="EMBL" id="RCHU02000010">
    <property type="protein sequence ID" value="KAL3578532.1"/>
    <property type="molecule type" value="Genomic_DNA"/>
</dbReference>
<evidence type="ECO:0000313" key="2">
    <source>
        <dbReference type="Proteomes" id="UP000309997"/>
    </source>
</evidence>
<organism evidence="1 2">
    <name type="scientific">Populus alba</name>
    <name type="common">White poplar</name>
    <dbReference type="NCBI Taxonomy" id="43335"/>
    <lineage>
        <taxon>Eukaryota</taxon>
        <taxon>Viridiplantae</taxon>
        <taxon>Streptophyta</taxon>
        <taxon>Embryophyta</taxon>
        <taxon>Tracheophyta</taxon>
        <taxon>Spermatophyta</taxon>
        <taxon>Magnoliopsida</taxon>
        <taxon>eudicotyledons</taxon>
        <taxon>Gunneridae</taxon>
        <taxon>Pentapetalae</taxon>
        <taxon>rosids</taxon>
        <taxon>fabids</taxon>
        <taxon>Malpighiales</taxon>
        <taxon>Salicaceae</taxon>
        <taxon>Saliceae</taxon>
        <taxon>Populus</taxon>
    </lineage>
</organism>
<protein>
    <submittedName>
        <fullName evidence="1">Uncharacterized protein</fullName>
    </submittedName>
</protein>
<proteinExistence type="predicted"/>